<protein>
    <submittedName>
        <fullName evidence="5">GntR family transcriptional regulator</fullName>
    </submittedName>
</protein>
<organism evidence="5 6">
    <name type="scientific">Serinibacter arcticus</name>
    <dbReference type="NCBI Taxonomy" id="1655435"/>
    <lineage>
        <taxon>Bacteria</taxon>
        <taxon>Bacillati</taxon>
        <taxon>Actinomycetota</taxon>
        <taxon>Actinomycetes</taxon>
        <taxon>Micrococcales</taxon>
        <taxon>Beutenbergiaceae</taxon>
        <taxon>Serinibacter</taxon>
    </lineage>
</organism>
<evidence type="ECO:0000313" key="5">
    <source>
        <dbReference type="EMBL" id="PWD50228.1"/>
    </source>
</evidence>
<dbReference type="PROSITE" id="PS50949">
    <property type="entry name" value="HTH_GNTR"/>
    <property type="match status" value="1"/>
</dbReference>
<dbReference type="Proteomes" id="UP000245166">
    <property type="component" value="Unassembled WGS sequence"/>
</dbReference>
<name>A0A2U1ZTB8_9MICO</name>
<comment type="caution">
    <text evidence="5">The sequence shown here is derived from an EMBL/GenBank/DDBJ whole genome shotgun (WGS) entry which is preliminary data.</text>
</comment>
<dbReference type="Gene3D" id="1.10.10.10">
    <property type="entry name" value="Winged helix-like DNA-binding domain superfamily/Winged helix DNA-binding domain"/>
    <property type="match status" value="1"/>
</dbReference>
<dbReference type="InterPro" id="IPR036388">
    <property type="entry name" value="WH-like_DNA-bd_sf"/>
</dbReference>
<sequence>MFDGPDPLYVQIARHVRDQVLAGDLGEEEQVMSTTQFATTYRINPATAAKAFAGLVEEGVLYKRRGLGMFVAPGAREALLAKDRETYVRDVLDPAIDAALRLGLTAEALRERITTRMGEQR</sequence>
<dbReference type="AlphaFoldDB" id="A0A2U1ZTB8"/>
<keyword evidence="2" id="KW-0238">DNA-binding</keyword>
<dbReference type="InterPro" id="IPR036390">
    <property type="entry name" value="WH_DNA-bd_sf"/>
</dbReference>
<dbReference type="CDD" id="cd07377">
    <property type="entry name" value="WHTH_GntR"/>
    <property type="match status" value="1"/>
</dbReference>
<dbReference type="InterPro" id="IPR000524">
    <property type="entry name" value="Tscrpt_reg_HTH_GntR"/>
</dbReference>
<dbReference type="OrthoDB" id="162505at2"/>
<proteinExistence type="predicted"/>
<dbReference type="SUPFAM" id="SSF46785">
    <property type="entry name" value="Winged helix' DNA-binding domain"/>
    <property type="match status" value="1"/>
</dbReference>
<dbReference type="EMBL" id="PYHR01000002">
    <property type="protein sequence ID" value="PWD50228.1"/>
    <property type="molecule type" value="Genomic_DNA"/>
</dbReference>
<dbReference type="RefSeq" id="WP_109228611.1">
    <property type="nucleotide sequence ID" value="NZ_PYHR01000002.1"/>
</dbReference>
<keyword evidence="6" id="KW-1185">Reference proteome</keyword>
<evidence type="ECO:0000256" key="3">
    <source>
        <dbReference type="ARBA" id="ARBA00023163"/>
    </source>
</evidence>
<dbReference type="GO" id="GO:0003700">
    <property type="term" value="F:DNA-binding transcription factor activity"/>
    <property type="evidence" value="ECO:0007669"/>
    <property type="project" value="InterPro"/>
</dbReference>
<accession>A0A2U1ZTB8</accession>
<gene>
    <name evidence="5" type="ORF">C8046_05670</name>
</gene>
<dbReference type="GO" id="GO:0003677">
    <property type="term" value="F:DNA binding"/>
    <property type="evidence" value="ECO:0007669"/>
    <property type="project" value="UniProtKB-KW"/>
</dbReference>
<dbReference type="PANTHER" id="PTHR38445">
    <property type="entry name" value="HTH-TYPE TRANSCRIPTIONAL REPRESSOR YTRA"/>
    <property type="match status" value="1"/>
</dbReference>
<feature type="domain" description="HTH gntR-type" evidence="4">
    <location>
        <begin position="6"/>
        <end position="74"/>
    </location>
</feature>
<reference evidence="5 6" key="1">
    <citation type="submission" date="2018-03" db="EMBL/GenBank/DDBJ databases">
        <title>Genome assembly of novel Miniimonas species PCH200.</title>
        <authorList>
            <person name="Thakur V."/>
            <person name="Kumar V."/>
            <person name="Singh D."/>
        </authorList>
    </citation>
    <scope>NUCLEOTIDE SEQUENCE [LARGE SCALE GENOMIC DNA]</scope>
    <source>
        <strain evidence="5 6">PCH200</strain>
    </source>
</reference>
<evidence type="ECO:0000259" key="4">
    <source>
        <dbReference type="PROSITE" id="PS50949"/>
    </source>
</evidence>
<evidence type="ECO:0000256" key="2">
    <source>
        <dbReference type="ARBA" id="ARBA00023125"/>
    </source>
</evidence>
<evidence type="ECO:0000313" key="6">
    <source>
        <dbReference type="Proteomes" id="UP000245166"/>
    </source>
</evidence>
<dbReference type="PANTHER" id="PTHR38445:SF10">
    <property type="entry name" value="GNTR-FAMILY TRANSCRIPTIONAL REGULATOR"/>
    <property type="match status" value="1"/>
</dbReference>
<evidence type="ECO:0000256" key="1">
    <source>
        <dbReference type="ARBA" id="ARBA00023015"/>
    </source>
</evidence>
<keyword evidence="3" id="KW-0804">Transcription</keyword>
<keyword evidence="1" id="KW-0805">Transcription regulation</keyword>